<reference evidence="12" key="1">
    <citation type="journal article" date="2016" name="Genome Announc.">
        <title>Draft genome sequences of fungus Aspergillus calidoustus.</title>
        <authorList>
            <person name="Horn F."/>
            <person name="Linde J."/>
            <person name="Mattern D.J."/>
            <person name="Walther G."/>
            <person name="Guthke R."/>
            <person name="Scherlach K."/>
            <person name="Martin K."/>
            <person name="Brakhage A.A."/>
            <person name="Petzke L."/>
            <person name="Valiante V."/>
        </authorList>
    </citation>
    <scope>NUCLEOTIDE SEQUENCE [LARGE SCALE GENOMIC DNA]</scope>
    <source>
        <strain evidence="12">SF006504</strain>
    </source>
</reference>
<feature type="domain" description="Peptidase M43 pregnancy-associated plasma-A" evidence="10">
    <location>
        <begin position="186"/>
        <end position="279"/>
    </location>
</feature>
<evidence type="ECO:0000259" key="10">
    <source>
        <dbReference type="Pfam" id="PF05572"/>
    </source>
</evidence>
<dbReference type="GO" id="GO:0046872">
    <property type="term" value="F:metal ion binding"/>
    <property type="evidence" value="ECO:0007669"/>
    <property type="project" value="UniProtKB-KW"/>
</dbReference>
<evidence type="ECO:0000256" key="3">
    <source>
        <dbReference type="ARBA" id="ARBA00022723"/>
    </source>
</evidence>
<dbReference type="PANTHER" id="PTHR47466">
    <property type="match status" value="1"/>
</dbReference>
<evidence type="ECO:0000313" key="11">
    <source>
        <dbReference type="EMBL" id="CEL07608.1"/>
    </source>
</evidence>
<evidence type="ECO:0000256" key="6">
    <source>
        <dbReference type="ARBA" id="ARBA00022833"/>
    </source>
</evidence>
<keyword evidence="7" id="KW-0482">Metalloprotease</keyword>
<dbReference type="OMA" id="DPIENHM"/>
<keyword evidence="2" id="KW-0645">Protease</keyword>
<sequence length="287" mass="31534">MLLIAIITLFLGFTTSVAGRCGTRPPSNTVRSLHIEAEVQENAANARRTLDQRIFGVTVNTYVHVIQPVGSTVDLTARVVEQISVLNTHFANSNTGFRFNLVSQQTIQNDAWVDVVPESAQEFEMKSTLRQGRYRDLNIYIVTIENDPPVLGYATFPEQHPSQTTRSLDGVVVIPNSLPGGVFPNDLGLTGVHEVGHWLSLFHTFEPDPNSTPVTGCTGPGDYIIDTPAEDSPAFGCPVGRDSCPNQRGLDPITNYMDYTDDACMTQFTLGQGLRMRTLFATLRSFV</sequence>
<dbReference type="InterPro" id="IPR008754">
    <property type="entry name" value="Peptidase_M43"/>
</dbReference>
<dbReference type="Proteomes" id="UP000054771">
    <property type="component" value="Unassembled WGS sequence"/>
</dbReference>
<dbReference type="Gene3D" id="3.40.390.10">
    <property type="entry name" value="Collagenase (Catalytic Domain)"/>
    <property type="match status" value="1"/>
</dbReference>
<keyword evidence="5" id="KW-0378">Hydrolase</keyword>
<gene>
    <name evidence="11" type="ORF">ASPCAL10765</name>
</gene>
<dbReference type="GO" id="GO:0008237">
    <property type="term" value="F:metallopeptidase activity"/>
    <property type="evidence" value="ECO:0007669"/>
    <property type="project" value="UniProtKB-KW"/>
</dbReference>
<dbReference type="OrthoDB" id="536211at2759"/>
<dbReference type="SUPFAM" id="SSF55486">
    <property type="entry name" value="Metalloproteases ('zincins'), catalytic domain"/>
    <property type="match status" value="1"/>
</dbReference>
<dbReference type="Pfam" id="PF05572">
    <property type="entry name" value="Peptidase_M43"/>
    <property type="match status" value="1"/>
</dbReference>
<keyword evidence="4 9" id="KW-0732">Signal</keyword>
<accession>A0A0U5GB10</accession>
<dbReference type="AlphaFoldDB" id="A0A0U5GB10"/>
<dbReference type="STRING" id="454130.A0A0U5GB10"/>
<dbReference type="InterPro" id="IPR024079">
    <property type="entry name" value="MetalloPept_cat_dom_sf"/>
</dbReference>
<dbReference type="GO" id="GO:0006508">
    <property type="term" value="P:proteolysis"/>
    <property type="evidence" value="ECO:0007669"/>
    <property type="project" value="UniProtKB-KW"/>
</dbReference>
<comment type="similarity">
    <text evidence="1">Belongs to the peptidase M43B family.</text>
</comment>
<keyword evidence="3" id="KW-0479">Metal-binding</keyword>
<evidence type="ECO:0000256" key="9">
    <source>
        <dbReference type="SAM" id="SignalP"/>
    </source>
</evidence>
<evidence type="ECO:0000256" key="5">
    <source>
        <dbReference type="ARBA" id="ARBA00022801"/>
    </source>
</evidence>
<proteinExistence type="inferred from homology"/>
<organism evidence="11 12">
    <name type="scientific">Aspergillus calidoustus</name>
    <dbReference type="NCBI Taxonomy" id="454130"/>
    <lineage>
        <taxon>Eukaryota</taxon>
        <taxon>Fungi</taxon>
        <taxon>Dikarya</taxon>
        <taxon>Ascomycota</taxon>
        <taxon>Pezizomycotina</taxon>
        <taxon>Eurotiomycetes</taxon>
        <taxon>Eurotiomycetidae</taxon>
        <taxon>Eurotiales</taxon>
        <taxon>Aspergillaceae</taxon>
        <taxon>Aspergillus</taxon>
        <taxon>Aspergillus subgen. Nidulantes</taxon>
    </lineage>
</organism>
<keyword evidence="8" id="KW-1015">Disulfide bond</keyword>
<keyword evidence="6" id="KW-0862">Zinc</keyword>
<evidence type="ECO:0000256" key="8">
    <source>
        <dbReference type="ARBA" id="ARBA00023157"/>
    </source>
</evidence>
<keyword evidence="12" id="KW-1185">Reference proteome</keyword>
<dbReference type="EMBL" id="CDMC01000009">
    <property type="protein sequence ID" value="CEL07608.1"/>
    <property type="molecule type" value="Genomic_DNA"/>
</dbReference>
<evidence type="ECO:0000256" key="1">
    <source>
        <dbReference type="ARBA" id="ARBA00008721"/>
    </source>
</evidence>
<protein>
    <recommendedName>
        <fullName evidence="10">Peptidase M43 pregnancy-associated plasma-A domain-containing protein</fullName>
    </recommendedName>
</protein>
<dbReference type="CDD" id="cd04275">
    <property type="entry name" value="ZnMc_pappalysin_like"/>
    <property type="match status" value="1"/>
</dbReference>
<evidence type="ECO:0000313" key="12">
    <source>
        <dbReference type="Proteomes" id="UP000054771"/>
    </source>
</evidence>
<name>A0A0U5GB10_ASPCI</name>
<feature type="chain" id="PRO_5006857695" description="Peptidase M43 pregnancy-associated plasma-A domain-containing protein" evidence="9">
    <location>
        <begin position="20"/>
        <end position="287"/>
    </location>
</feature>
<evidence type="ECO:0000256" key="4">
    <source>
        <dbReference type="ARBA" id="ARBA00022729"/>
    </source>
</evidence>
<feature type="signal peptide" evidence="9">
    <location>
        <begin position="1"/>
        <end position="19"/>
    </location>
</feature>
<evidence type="ECO:0000256" key="2">
    <source>
        <dbReference type="ARBA" id="ARBA00022670"/>
    </source>
</evidence>
<evidence type="ECO:0000256" key="7">
    <source>
        <dbReference type="ARBA" id="ARBA00023049"/>
    </source>
</evidence>
<dbReference type="PANTHER" id="PTHR47466:SF1">
    <property type="entry name" value="METALLOPROTEASE MEP1 (AFU_ORTHOLOGUE AFUA_1G07730)-RELATED"/>
    <property type="match status" value="1"/>
</dbReference>